<protein>
    <recommendedName>
        <fullName evidence="3">Restriction alleviation protein, Lar family</fullName>
    </recommendedName>
</protein>
<dbReference type="Proteomes" id="UP000056453">
    <property type="component" value="Unassembled WGS sequence"/>
</dbReference>
<dbReference type="RefSeq" id="WP_059924934.1">
    <property type="nucleotide sequence ID" value="NZ_LPBG01000047.1"/>
</dbReference>
<dbReference type="AlphaFoldDB" id="A0AAW3MXU0"/>
<proteinExistence type="predicted"/>
<sequence length="67" mass="7565">MEAKKKASLIVEDAAPCPTCGKLPETIKGRSYWMTRCATQHIFPVTGHPMKTKREAIQEWNNAYKAT</sequence>
<reference evidence="1 2" key="1">
    <citation type="submission" date="2015-11" db="EMBL/GenBank/DDBJ databases">
        <title>Expanding the genomic diversity of Burkholderia species for the development of highly accurate diagnostics.</title>
        <authorList>
            <person name="Sahl J."/>
            <person name="Keim P."/>
            <person name="Wagner D."/>
        </authorList>
    </citation>
    <scope>NUCLEOTIDE SEQUENCE [LARGE SCALE GENOMIC DNA]</scope>
    <source>
        <strain evidence="1 2">MSMB1808WGS</strain>
    </source>
</reference>
<gene>
    <name evidence="1" type="ORF">WJ96_05450</name>
</gene>
<dbReference type="EMBL" id="LPBJ01000047">
    <property type="protein sequence ID" value="KVP98016.1"/>
    <property type="molecule type" value="Genomic_DNA"/>
</dbReference>
<name>A0AAW3MXU0_9BURK</name>
<evidence type="ECO:0000313" key="1">
    <source>
        <dbReference type="EMBL" id="KVP98016.1"/>
    </source>
</evidence>
<comment type="caution">
    <text evidence="1">The sequence shown here is derived from an EMBL/GenBank/DDBJ whole genome shotgun (WGS) entry which is preliminary data.</text>
</comment>
<accession>A0AAW3MXU0</accession>
<keyword evidence="2" id="KW-1185">Reference proteome</keyword>
<organism evidence="1 2">
    <name type="scientific">Burkholderia ubonensis</name>
    <dbReference type="NCBI Taxonomy" id="101571"/>
    <lineage>
        <taxon>Bacteria</taxon>
        <taxon>Pseudomonadati</taxon>
        <taxon>Pseudomonadota</taxon>
        <taxon>Betaproteobacteria</taxon>
        <taxon>Burkholderiales</taxon>
        <taxon>Burkholderiaceae</taxon>
        <taxon>Burkholderia</taxon>
        <taxon>Burkholderia cepacia complex</taxon>
    </lineage>
</organism>
<evidence type="ECO:0000313" key="2">
    <source>
        <dbReference type="Proteomes" id="UP000056453"/>
    </source>
</evidence>
<evidence type="ECO:0008006" key="3">
    <source>
        <dbReference type="Google" id="ProtNLM"/>
    </source>
</evidence>